<dbReference type="SUPFAM" id="SSF47413">
    <property type="entry name" value="lambda repressor-like DNA-binding domains"/>
    <property type="match status" value="1"/>
</dbReference>
<evidence type="ECO:0000259" key="1">
    <source>
        <dbReference type="PROSITE" id="PS50943"/>
    </source>
</evidence>
<feature type="domain" description="HTH cro/C1-type" evidence="1">
    <location>
        <begin position="5"/>
        <end position="58"/>
    </location>
</feature>
<dbReference type="AlphaFoldDB" id="A0A644TH31"/>
<dbReference type="InterPro" id="IPR001387">
    <property type="entry name" value="Cro/C1-type_HTH"/>
</dbReference>
<dbReference type="InterPro" id="IPR010982">
    <property type="entry name" value="Lambda_DNA-bd_dom_sf"/>
</dbReference>
<dbReference type="EMBL" id="VSSQ01000031">
    <property type="protein sequence ID" value="MPL66213.1"/>
    <property type="molecule type" value="Genomic_DNA"/>
</dbReference>
<dbReference type="GO" id="GO:0003677">
    <property type="term" value="F:DNA binding"/>
    <property type="evidence" value="ECO:0007669"/>
    <property type="project" value="InterPro"/>
</dbReference>
<dbReference type="CDD" id="cd00093">
    <property type="entry name" value="HTH_XRE"/>
    <property type="match status" value="1"/>
</dbReference>
<accession>A0A644TH31</accession>
<name>A0A644TH31_9ZZZZ</name>
<proteinExistence type="predicted"/>
<sequence>MDNKLEQIRTNMQLNKQEFCKKLDITYQTYQNYLNGRDIATDVAIKLKNIFNININWLLANTGSMFDKEFDNNLKCSFEEELLKDIKKLSSKRQEYYYHRIKADLIEEELKLKDS</sequence>
<reference evidence="2" key="1">
    <citation type="submission" date="2019-08" db="EMBL/GenBank/DDBJ databases">
        <authorList>
            <person name="Kucharzyk K."/>
            <person name="Murdoch R.W."/>
            <person name="Higgins S."/>
            <person name="Loffler F."/>
        </authorList>
    </citation>
    <scope>NUCLEOTIDE SEQUENCE</scope>
</reference>
<dbReference type="Pfam" id="PF01381">
    <property type="entry name" value="HTH_3"/>
    <property type="match status" value="1"/>
</dbReference>
<dbReference type="SMART" id="SM00530">
    <property type="entry name" value="HTH_XRE"/>
    <property type="match status" value="1"/>
</dbReference>
<comment type="caution">
    <text evidence="2">The sequence shown here is derived from an EMBL/GenBank/DDBJ whole genome shotgun (WGS) entry which is preliminary data.</text>
</comment>
<dbReference type="PROSITE" id="PS50943">
    <property type="entry name" value="HTH_CROC1"/>
    <property type="match status" value="1"/>
</dbReference>
<evidence type="ECO:0000313" key="2">
    <source>
        <dbReference type="EMBL" id="MPL66213.1"/>
    </source>
</evidence>
<gene>
    <name evidence="2" type="ORF">SDC9_11882</name>
</gene>
<organism evidence="2">
    <name type="scientific">bioreactor metagenome</name>
    <dbReference type="NCBI Taxonomy" id="1076179"/>
    <lineage>
        <taxon>unclassified sequences</taxon>
        <taxon>metagenomes</taxon>
        <taxon>ecological metagenomes</taxon>
    </lineage>
</organism>
<protein>
    <recommendedName>
        <fullName evidence="1">HTH cro/C1-type domain-containing protein</fullName>
    </recommendedName>
</protein>
<dbReference type="Gene3D" id="1.10.260.40">
    <property type="entry name" value="lambda repressor-like DNA-binding domains"/>
    <property type="match status" value="1"/>
</dbReference>